<reference evidence="1" key="2">
    <citation type="submission" date="2023-01" db="EMBL/GenBank/DDBJ databases">
        <authorList>
            <person name="Sun Q."/>
            <person name="Evtushenko L."/>
        </authorList>
    </citation>
    <scope>NUCLEOTIDE SEQUENCE</scope>
    <source>
        <strain evidence="1">VKM B-1499</strain>
    </source>
</reference>
<gene>
    <name evidence="1" type="ORF">GCM10017620_24490</name>
</gene>
<proteinExistence type="predicted"/>
<comment type="caution">
    <text evidence="1">The sequence shown here is derived from an EMBL/GenBank/DDBJ whole genome shotgun (WGS) entry which is preliminary data.</text>
</comment>
<protein>
    <submittedName>
        <fullName evidence="1">Uncharacterized protein</fullName>
    </submittedName>
</protein>
<keyword evidence="2" id="KW-1185">Reference proteome</keyword>
<reference evidence="1" key="1">
    <citation type="journal article" date="2014" name="Int. J. Syst. Evol. Microbiol.">
        <title>Complete genome of a new Firmicutes species belonging to the dominant human colonic microbiota ('Ruminococcus bicirculans') reveals two chromosomes and a selective capacity to utilize plant glucans.</title>
        <authorList>
            <consortium name="NISC Comparative Sequencing Program"/>
            <person name="Wegmann U."/>
            <person name="Louis P."/>
            <person name="Goesmann A."/>
            <person name="Henrissat B."/>
            <person name="Duncan S.H."/>
            <person name="Flint H.J."/>
        </authorList>
    </citation>
    <scope>NUCLEOTIDE SEQUENCE</scope>
    <source>
        <strain evidence="1">VKM B-1499</strain>
    </source>
</reference>
<name>A0ABQ5TA48_9CAUL</name>
<evidence type="ECO:0000313" key="1">
    <source>
        <dbReference type="EMBL" id="GLK49476.1"/>
    </source>
</evidence>
<dbReference type="Proteomes" id="UP001143509">
    <property type="component" value="Unassembled WGS sequence"/>
</dbReference>
<dbReference type="EMBL" id="BSFD01000009">
    <property type="protein sequence ID" value="GLK49476.1"/>
    <property type="molecule type" value="Genomic_DNA"/>
</dbReference>
<dbReference type="RefSeq" id="WP_271165671.1">
    <property type="nucleotide sequence ID" value="NZ_BSFD01000009.1"/>
</dbReference>
<evidence type="ECO:0000313" key="2">
    <source>
        <dbReference type="Proteomes" id="UP001143509"/>
    </source>
</evidence>
<sequence>MSSPAKLPRPLDPIAIGATWSQPLNLFEADKVTPLDLTGRAVTIFLNRIGLPEKAVEIAGVENAPGVVVFEKAPGETDDWPKGVYAVEIRMQDGADDLSLAVGEVTVAKGAGAQGEDRIGAARSPAALGIAIGGVAPIAIALSPQGLKGDQGDPGPNAAGLISFDDTLTLLGAATVQEALIALFEMSAGGQIVIDGSGAAVTFNNQPVVYGA</sequence>
<organism evidence="1 2">
    <name type="scientific">Brevundimonas intermedia</name>
    <dbReference type="NCBI Taxonomy" id="74315"/>
    <lineage>
        <taxon>Bacteria</taxon>
        <taxon>Pseudomonadati</taxon>
        <taxon>Pseudomonadota</taxon>
        <taxon>Alphaproteobacteria</taxon>
        <taxon>Caulobacterales</taxon>
        <taxon>Caulobacteraceae</taxon>
        <taxon>Brevundimonas</taxon>
    </lineage>
</organism>
<accession>A0ABQ5TA48</accession>